<evidence type="ECO:0000313" key="7">
    <source>
        <dbReference type="Proteomes" id="UP000249065"/>
    </source>
</evidence>
<keyword evidence="3" id="KW-0560">Oxidoreductase</keyword>
<dbReference type="OrthoDB" id="9804736at2"/>
<organism evidence="6 7">
    <name type="scientific">Roseicella frigidaeris</name>
    <dbReference type="NCBI Taxonomy" id="2230885"/>
    <lineage>
        <taxon>Bacteria</taxon>
        <taxon>Pseudomonadati</taxon>
        <taxon>Pseudomonadota</taxon>
        <taxon>Alphaproteobacteria</taxon>
        <taxon>Acetobacterales</taxon>
        <taxon>Roseomonadaceae</taxon>
        <taxon>Roseicella</taxon>
    </lineage>
</organism>
<dbReference type="SUPFAM" id="SSF51679">
    <property type="entry name" value="Bacterial luciferase-like"/>
    <property type="match status" value="1"/>
</dbReference>
<accession>A0A327M8K1</accession>
<evidence type="ECO:0000256" key="1">
    <source>
        <dbReference type="ARBA" id="ARBA00010426"/>
    </source>
</evidence>
<gene>
    <name evidence="6" type="ORF">DOO78_13925</name>
</gene>
<evidence type="ECO:0000256" key="4">
    <source>
        <dbReference type="ARBA" id="ARBA00023033"/>
    </source>
</evidence>
<dbReference type="Proteomes" id="UP000249065">
    <property type="component" value="Unassembled WGS sequence"/>
</dbReference>
<dbReference type="PANTHER" id="PTHR30137">
    <property type="entry name" value="LUCIFERASE-LIKE MONOOXYGENASE"/>
    <property type="match status" value="1"/>
</dbReference>
<dbReference type="Gene3D" id="3.20.20.30">
    <property type="entry name" value="Luciferase-like domain"/>
    <property type="match status" value="1"/>
</dbReference>
<name>A0A327M8K1_9PROT</name>
<evidence type="ECO:0000259" key="5">
    <source>
        <dbReference type="Pfam" id="PF00296"/>
    </source>
</evidence>
<evidence type="ECO:0000256" key="2">
    <source>
        <dbReference type="ARBA" id="ARBA00022630"/>
    </source>
</evidence>
<protein>
    <submittedName>
        <fullName evidence="6">Alkane 1-monooxygenase</fullName>
    </submittedName>
</protein>
<keyword evidence="4 6" id="KW-0503">Monooxygenase</keyword>
<dbReference type="GO" id="GO:0016705">
    <property type="term" value="F:oxidoreductase activity, acting on paired donors, with incorporation or reduction of molecular oxygen"/>
    <property type="evidence" value="ECO:0007669"/>
    <property type="project" value="InterPro"/>
</dbReference>
<feature type="domain" description="Luciferase-like" evidence="5">
    <location>
        <begin position="1"/>
        <end position="321"/>
    </location>
</feature>
<dbReference type="InterPro" id="IPR050766">
    <property type="entry name" value="Bact_Lucif_Oxidored"/>
</dbReference>
<dbReference type="InterPro" id="IPR036661">
    <property type="entry name" value="Luciferase-like_sf"/>
</dbReference>
<dbReference type="Pfam" id="PF00296">
    <property type="entry name" value="Bac_luciferase"/>
    <property type="match status" value="1"/>
</dbReference>
<comment type="similarity">
    <text evidence="1">Belongs to the bacterial luciferase oxidoreductase family.</text>
</comment>
<dbReference type="EMBL" id="QLIX01000009">
    <property type="protein sequence ID" value="RAI58443.1"/>
    <property type="molecule type" value="Genomic_DNA"/>
</dbReference>
<proteinExistence type="inferred from homology"/>
<dbReference type="GO" id="GO:0005829">
    <property type="term" value="C:cytosol"/>
    <property type="evidence" value="ECO:0007669"/>
    <property type="project" value="TreeGrafter"/>
</dbReference>
<comment type="caution">
    <text evidence="6">The sequence shown here is derived from an EMBL/GenBank/DDBJ whole genome shotgun (WGS) entry which is preliminary data.</text>
</comment>
<evidence type="ECO:0000313" key="6">
    <source>
        <dbReference type="EMBL" id="RAI58443.1"/>
    </source>
</evidence>
<keyword evidence="7" id="KW-1185">Reference proteome</keyword>
<dbReference type="GO" id="GO:0004497">
    <property type="term" value="F:monooxygenase activity"/>
    <property type="evidence" value="ECO:0007669"/>
    <property type="project" value="UniProtKB-KW"/>
</dbReference>
<reference evidence="7" key="1">
    <citation type="submission" date="2018-06" db="EMBL/GenBank/DDBJ databases">
        <authorList>
            <person name="Khan S.A."/>
        </authorList>
    </citation>
    <scope>NUCLEOTIDE SEQUENCE [LARGE SCALE GENOMIC DNA]</scope>
    <source>
        <strain evidence="7">DB-1506</strain>
    </source>
</reference>
<dbReference type="RefSeq" id="WP_111470423.1">
    <property type="nucleotide sequence ID" value="NZ_QLIX01000009.1"/>
</dbReference>
<dbReference type="AlphaFoldDB" id="A0A327M8K1"/>
<dbReference type="PANTHER" id="PTHR30137:SF16">
    <property type="entry name" value="BLL0895 PROTEIN"/>
    <property type="match status" value="1"/>
</dbReference>
<keyword evidence="2" id="KW-0285">Flavoprotein</keyword>
<dbReference type="InterPro" id="IPR011251">
    <property type="entry name" value="Luciferase-like_dom"/>
</dbReference>
<evidence type="ECO:0000256" key="3">
    <source>
        <dbReference type="ARBA" id="ARBA00023002"/>
    </source>
</evidence>
<sequence>MEFGYFSMPSHPPERGLKEGHDWDLQTIRWLDALGFSEVWIGEHHTAPWEPHPAPDLLLAQAMLETSRIRLGPGGFLLPYHHPAELANRVAMLDHLSKGRLNFGIAASGLPSDWAMFNVDGMSGTNREMTREALDIILKLWTSEVPFHFEGKYWKVDKPDTMFGFLKPHLKPLQAPHPPIGVAGLSKNSDTLKMAGEHGFLPMSLNLNPGYVKSHWESVEAGARKGGRTADRRDWRLVREIFVADTDEEAWRLSVGGMMGRMMGEYFLPLLSNFGFKEYLKHSPEVPDSDVTVEYCARRNWLIGSPATVAEKIERIYEDVGGFGQLLVFGFDYLENPGAWQNSLRLIQEEVAPRVKHLVPQSPPGALAAAQ</sequence>